<dbReference type="PROSITE" id="PS00588">
    <property type="entry name" value="FLAGELLA_BB_ROD"/>
    <property type="match status" value="1"/>
</dbReference>
<comment type="subunit">
    <text evidence="5 8">The basal body constitutes a major portion of the flagellar organelle and consists of four rings (L,P,S, and M) mounted on a central rod. The rod consists of about 26 subunits of FlgG in the distal portion, and FlgB, FlgC and FlgF are thought to build up the proximal portion of the rod with about 6 subunits each.</text>
</comment>
<reference evidence="13" key="5">
    <citation type="submission" date="2020-11" db="EMBL/GenBank/DDBJ databases">
        <title>Enhanced detection system for hospital associated transmission using whole genome sequencing surveillance.</title>
        <authorList>
            <person name="Harrison L.H."/>
            <person name="Van Tyne D."/>
            <person name="Marsh J.W."/>
            <person name="Griffith M.P."/>
            <person name="Snyder D.J."/>
            <person name="Cooper V.S."/>
            <person name="Mustapha M."/>
        </authorList>
    </citation>
    <scope>NUCLEOTIDE SEQUENCE</scope>
    <source>
        <strain evidence="13">CB00014</strain>
    </source>
</reference>
<comment type="subcellular location">
    <subcellularLocation>
        <location evidence="1 8">Bacterial flagellum basal body</location>
    </subcellularLocation>
</comment>
<evidence type="ECO:0000313" key="14">
    <source>
        <dbReference type="EMBL" id="RSC19429.1"/>
    </source>
</evidence>
<dbReference type="RefSeq" id="WP_012133696.1">
    <property type="nucleotide sequence ID" value="NZ_ABTEQQ020000001.1"/>
</dbReference>
<dbReference type="GO" id="GO:0009426">
    <property type="term" value="C:bacterial-type flagellum basal body, distal rod"/>
    <property type="evidence" value="ECO:0007669"/>
    <property type="project" value="UniProtKB-UniRule"/>
</dbReference>
<evidence type="ECO:0000313" key="12">
    <source>
        <dbReference type="EMBL" id="CDZ84536.1"/>
    </source>
</evidence>
<sequence length="261" mass="27713">MNPALWISKTGLAAQDAKMTAISNNLANVNTTGFKRDRAMFADLFYQNQRTPGGQLDQNNIAPTGIQYGTGVKIVGTQKEFTVGSIQNTGQTFDVAITGQGFFQVETADGDIAYTRAGNFQKTPDGVLTNAQGLPLVPQIELPENVKDLQIGKDGTITATVAGETDPVELGQLTLVNFVNPAGLEAIGGNLYRETAASGEAVEGVPGEDALGQLEQGSLEGSNVQVVEEMVDMITVQRAYEMNAKMVSAADDMLKFVTQSM</sequence>
<evidence type="ECO:0000259" key="10">
    <source>
        <dbReference type="Pfam" id="PF06429"/>
    </source>
</evidence>
<keyword evidence="12" id="KW-0966">Cell projection</keyword>
<dbReference type="PANTHER" id="PTHR30435">
    <property type="entry name" value="FLAGELLAR PROTEIN"/>
    <property type="match status" value="1"/>
</dbReference>
<feature type="domain" description="Flagellar basal body rod protein N-terminal" evidence="9">
    <location>
        <begin position="10"/>
        <end position="35"/>
    </location>
</feature>
<reference evidence="14" key="3">
    <citation type="submission" date="2018-10" db="EMBL/GenBank/DDBJ databases">
        <title>FDA dAtabase for Regulatory Grade micrObial Sequences (FDA-ARGOS): Supporting development and validation of Infectious Disease Dx tests.</title>
        <authorList>
            <person name="Campos J."/>
            <person name="Goldberg B."/>
            <person name="Tallon L.J."/>
            <person name="Sadzewicz L."/>
            <person name="Zhao X."/>
            <person name="Vavikolanu K."/>
            <person name="Mehta A."/>
            <person name="Aluvathingal J."/>
            <person name="Nadendla S."/>
            <person name="Geyer C."/>
            <person name="Nandy P."/>
            <person name="Yan Y."/>
            <person name="Sichtig H."/>
        </authorList>
    </citation>
    <scope>NUCLEOTIDE SEQUENCE</scope>
    <source>
        <strain evidence="14">FDAARGOS_526</strain>
    </source>
</reference>
<keyword evidence="4 8" id="KW-0975">Bacterial flagellum</keyword>
<evidence type="ECO:0000256" key="4">
    <source>
        <dbReference type="ARBA" id="ARBA00023143"/>
    </source>
</evidence>
<evidence type="ECO:0000256" key="5">
    <source>
        <dbReference type="ARBA" id="ARBA00025933"/>
    </source>
</evidence>
<reference evidence="12" key="1">
    <citation type="submission" date="2014-06" db="EMBL/GenBank/DDBJ databases">
        <authorList>
            <person name="Urmite Genomes Urmite Genomes"/>
        </authorList>
    </citation>
    <scope>NUCLEOTIDE SEQUENCE</scope>
</reference>
<dbReference type="AlphaFoldDB" id="A0A078LHG6"/>
<dbReference type="Proteomes" id="UP000251584">
    <property type="component" value="Unassembled WGS sequence"/>
</dbReference>
<evidence type="ECO:0000256" key="8">
    <source>
        <dbReference type="RuleBase" id="RU362116"/>
    </source>
</evidence>
<name>A0A078LHG6_CITKO</name>
<dbReference type="Pfam" id="PF22692">
    <property type="entry name" value="LlgE_F_G_D1"/>
    <property type="match status" value="1"/>
</dbReference>
<dbReference type="NCBIfam" id="TIGR03506">
    <property type="entry name" value="FlgEFG_subfam"/>
    <property type="match status" value="2"/>
</dbReference>
<dbReference type="PANTHER" id="PTHR30435:SF19">
    <property type="entry name" value="FLAGELLAR BASAL-BODY ROD PROTEIN FLGG"/>
    <property type="match status" value="1"/>
</dbReference>
<dbReference type="EMBL" id="JADVNV010000003">
    <property type="protein sequence ID" value="MBJ9868074.1"/>
    <property type="molecule type" value="Genomic_DNA"/>
</dbReference>
<evidence type="ECO:0000256" key="6">
    <source>
        <dbReference type="ARBA" id="ARBA00032912"/>
    </source>
</evidence>
<dbReference type="InterPro" id="IPR010930">
    <property type="entry name" value="Flg_bb/hook_C_dom"/>
</dbReference>
<evidence type="ECO:0000256" key="1">
    <source>
        <dbReference type="ARBA" id="ARBA00004117"/>
    </source>
</evidence>
<feature type="domain" description="Flagellar hook protein FlgE/F/G-like D1" evidence="11">
    <location>
        <begin position="96"/>
        <end position="159"/>
    </location>
</feature>
<dbReference type="EMBL" id="LK931336">
    <property type="protein sequence ID" value="CDZ84536.1"/>
    <property type="molecule type" value="Genomic_DNA"/>
</dbReference>
<evidence type="ECO:0000313" key="17">
    <source>
        <dbReference type="Proteomes" id="UP000282299"/>
    </source>
</evidence>
<reference evidence="17" key="4">
    <citation type="submission" date="2018-10" db="EMBL/GenBank/DDBJ databases">
        <title>FDA dAtabase for Regulatory Grade micrObial Sequences (FDA-ARGOS): Supporting development and validation of Infectious Disease Dx tests.</title>
        <authorList>
            <person name="Goldberg B."/>
            <person name="Campos J."/>
            <person name="Tallon L."/>
            <person name="Sadzewicz L."/>
            <person name="Zhao X."/>
            <person name="Vavikolanu K."/>
            <person name="Mehta A."/>
            <person name="Aluvathingal J."/>
            <person name="Nadendla S."/>
            <person name="Geyer C."/>
            <person name="Nandy P."/>
            <person name="Yan Y."/>
            <person name="Sichtig H."/>
        </authorList>
    </citation>
    <scope>NUCLEOTIDE SEQUENCE [LARGE SCALE GENOMIC DNA]</scope>
    <source>
        <strain evidence="17">FDAARGOS_526</strain>
    </source>
</reference>
<dbReference type="InterPro" id="IPR012834">
    <property type="entry name" value="FlgG_G_neg"/>
</dbReference>
<reference evidence="15 16" key="2">
    <citation type="submission" date="2018-06" db="EMBL/GenBank/DDBJ databases">
        <authorList>
            <consortium name="Pathogen Informatics"/>
            <person name="Doyle S."/>
        </authorList>
    </citation>
    <scope>NUCLEOTIDE SEQUENCE [LARGE SCALE GENOMIC DNA]</scope>
    <source>
        <strain evidence="15 16">NCTC10786</strain>
    </source>
</reference>
<dbReference type="SUPFAM" id="SSF117143">
    <property type="entry name" value="Flagellar hook protein flgE"/>
    <property type="match status" value="1"/>
</dbReference>
<dbReference type="InterPro" id="IPR037925">
    <property type="entry name" value="FlgE/F/G-like"/>
</dbReference>
<evidence type="ECO:0000313" key="13">
    <source>
        <dbReference type="EMBL" id="MBJ9868074.1"/>
    </source>
</evidence>
<dbReference type="Proteomes" id="UP000282299">
    <property type="component" value="Unassembled WGS sequence"/>
</dbReference>
<dbReference type="OMA" id="RGYEMNA"/>
<dbReference type="EMBL" id="RKIT01000002">
    <property type="protein sequence ID" value="RSC19429.1"/>
    <property type="molecule type" value="Genomic_DNA"/>
</dbReference>
<evidence type="ECO:0000313" key="15">
    <source>
        <dbReference type="EMBL" id="SQB21844.1"/>
    </source>
</evidence>
<dbReference type="GO" id="GO:0071978">
    <property type="term" value="P:bacterial-type flagellum-dependent swarming motility"/>
    <property type="evidence" value="ECO:0007669"/>
    <property type="project" value="TreeGrafter"/>
</dbReference>
<evidence type="ECO:0000313" key="16">
    <source>
        <dbReference type="Proteomes" id="UP000251584"/>
    </source>
</evidence>
<feature type="domain" description="Flagellar basal-body/hook protein C-terminal" evidence="10">
    <location>
        <begin position="216"/>
        <end position="259"/>
    </location>
</feature>
<dbReference type="Pfam" id="PF06429">
    <property type="entry name" value="Flg_bbr_C"/>
    <property type="match status" value="1"/>
</dbReference>
<dbReference type="NCBIfam" id="TIGR02488">
    <property type="entry name" value="flgG_G_neg"/>
    <property type="match status" value="1"/>
</dbReference>
<dbReference type="Pfam" id="PF00460">
    <property type="entry name" value="Flg_bb_rod"/>
    <property type="match status" value="1"/>
</dbReference>
<dbReference type="Proteomes" id="UP000807555">
    <property type="component" value="Unassembled WGS sequence"/>
</dbReference>
<organism evidence="12">
    <name type="scientific">Citrobacter koseri</name>
    <name type="common">Citrobacter diversus</name>
    <dbReference type="NCBI Taxonomy" id="545"/>
    <lineage>
        <taxon>Bacteria</taxon>
        <taxon>Pseudomonadati</taxon>
        <taxon>Pseudomonadota</taxon>
        <taxon>Gammaproteobacteria</taxon>
        <taxon>Enterobacterales</taxon>
        <taxon>Enterobacteriaceae</taxon>
        <taxon>Citrobacter</taxon>
    </lineage>
</organism>
<dbReference type="InterPro" id="IPR020013">
    <property type="entry name" value="Flagellar_FlgE/F/G"/>
</dbReference>
<evidence type="ECO:0000256" key="2">
    <source>
        <dbReference type="ARBA" id="ARBA00009677"/>
    </source>
</evidence>
<dbReference type="EMBL" id="UAVY01000001">
    <property type="protein sequence ID" value="SQB21844.1"/>
    <property type="molecule type" value="Genomic_DNA"/>
</dbReference>
<dbReference type="InterPro" id="IPR019776">
    <property type="entry name" value="Flagellar_basal_body_rod_CS"/>
</dbReference>
<gene>
    <name evidence="12" type="primary">flgG_2</name>
    <name evidence="13" type="synonym">flgG</name>
    <name evidence="15" type="synonym">flgG_1</name>
    <name evidence="12" type="ORF">BN1086_02691</name>
    <name evidence="14" type="ORF">EGS84_22005</name>
    <name evidence="13" type="ORF">I5687_08955</name>
    <name evidence="15" type="ORF">NCTC10786_01066</name>
</gene>
<proteinExistence type="inferred from homology"/>
<accession>A0A078LHG6</accession>
<dbReference type="InterPro" id="IPR001444">
    <property type="entry name" value="Flag_bb_rod_N"/>
</dbReference>
<evidence type="ECO:0000259" key="9">
    <source>
        <dbReference type="Pfam" id="PF00460"/>
    </source>
</evidence>
<dbReference type="PATRIC" id="fig|545.11.peg.1124"/>
<evidence type="ECO:0000256" key="7">
    <source>
        <dbReference type="NCBIfam" id="TIGR02488"/>
    </source>
</evidence>
<evidence type="ECO:0000259" key="11">
    <source>
        <dbReference type="Pfam" id="PF22692"/>
    </source>
</evidence>
<dbReference type="InterPro" id="IPR053967">
    <property type="entry name" value="LlgE_F_G-like_D1"/>
</dbReference>
<evidence type="ECO:0000256" key="3">
    <source>
        <dbReference type="ARBA" id="ARBA00017948"/>
    </source>
</evidence>
<protein>
    <recommendedName>
        <fullName evidence="3 7">Flagellar basal-body rod protein FlgG</fullName>
    </recommendedName>
    <alternativeName>
        <fullName evidence="6 8">Distal rod protein</fullName>
    </alternativeName>
</protein>
<keyword evidence="12" id="KW-0282">Flagellum</keyword>
<keyword evidence="12" id="KW-0969">Cilium</keyword>
<dbReference type="GeneID" id="45136704"/>
<comment type="similarity">
    <text evidence="2 8">Belongs to the flagella basal body rod proteins family.</text>
</comment>